<name>A0A1A8SH26_9TELE</name>
<accession>A0A1A8SH26</accession>
<reference evidence="1" key="1">
    <citation type="submission" date="2016-05" db="EMBL/GenBank/DDBJ databases">
        <authorList>
            <person name="Lavstsen T."/>
            <person name="Jespersen J.S."/>
        </authorList>
    </citation>
    <scope>NUCLEOTIDE SEQUENCE</scope>
    <source>
        <tissue evidence="1">Brain</tissue>
    </source>
</reference>
<protein>
    <submittedName>
        <fullName evidence="1">Uncharacterized protein</fullName>
    </submittedName>
</protein>
<feature type="non-terminal residue" evidence="1">
    <location>
        <position position="45"/>
    </location>
</feature>
<evidence type="ECO:0000313" key="1">
    <source>
        <dbReference type="EMBL" id="SBS17532.1"/>
    </source>
</evidence>
<organism evidence="1">
    <name type="scientific">Nothobranchius rachovii</name>
    <name type="common">bluefin notho</name>
    <dbReference type="NCBI Taxonomy" id="451742"/>
    <lineage>
        <taxon>Eukaryota</taxon>
        <taxon>Metazoa</taxon>
        <taxon>Chordata</taxon>
        <taxon>Craniata</taxon>
        <taxon>Vertebrata</taxon>
        <taxon>Euteleostomi</taxon>
        <taxon>Actinopterygii</taxon>
        <taxon>Neopterygii</taxon>
        <taxon>Teleostei</taxon>
        <taxon>Neoteleostei</taxon>
        <taxon>Acanthomorphata</taxon>
        <taxon>Ovalentaria</taxon>
        <taxon>Atherinomorphae</taxon>
        <taxon>Cyprinodontiformes</taxon>
        <taxon>Nothobranchiidae</taxon>
        <taxon>Nothobranchius</taxon>
    </lineage>
</organism>
<dbReference type="EMBL" id="HAEI01015063">
    <property type="protein sequence ID" value="SBS17532.1"/>
    <property type="molecule type" value="Transcribed_RNA"/>
</dbReference>
<dbReference type="AlphaFoldDB" id="A0A1A8SH26"/>
<reference evidence="1" key="2">
    <citation type="submission" date="2016-06" db="EMBL/GenBank/DDBJ databases">
        <title>The genome of a short-lived fish provides insights into sex chromosome evolution and the genetic control of aging.</title>
        <authorList>
            <person name="Reichwald K."/>
            <person name="Felder M."/>
            <person name="Petzold A."/>
            <person name="Koch P."/>
            <person name="Groth M."/>
            <person name="Platzer M."/>
        </authorList>
    </citation>
    <scope>NUCLEOTIDE SEQUENCE</scope>
    <source>
        <tissue evidence="1">Brain</tissue>
    </source>
</reference>
<proteinExistence type="predicted"/>
<sequence length="45" mass="5386">CCTSRPTVFLLLIPVHCFYIRDQRKFSRNLLRVRQGAPDLLRVRQ</sequence>
<gene>
    <name evidence="1" type="primary">Nfu_g_1_025970</name>
</gene>
<feature type="non-terminal residue" evidence="1">
    <location>
        <position position="1"/>
    </location>
</feature>